<dbReference type="Proteomes" id="UP001208656">
    <property type="component" value="Unassembled WGS sequence"/>
</dbReference>
<feature type="domain" description="N-acetyltransferase" evidence="3">
    <location>
        <begin position="2"/>
        <end position="162"/>
    </location>
</feature>
<dbReference type="InterPro" id="IPR000182">
    <property type="entry name" value="GNAT_dom"/>
</dbReference>
<dbReference type="EMBL" id="JAOUSE010000008">
    <property type="protein sequence ID" value="MCU9593794.1"/>
    <property type="molecule type" value="Genomic_DNA"/>
</dbReference>
<sequence>MVVIRDAVLEDLPNILNIYNYAIVHLTATFDTEEETLEDRQNWFDNHNEKYPVIVAEMDGEVVGFSCLSPFKRKKAYSQSAEISIYTSPESQGKGIGKALMEEIIERAKQNGFRTIIAVITSGNEASVRLHKKFGFKFAGRIKEVGYKFGQWLDVEYYQLLLK</sequence>
<keyword evidence="2" id="KW-0012">Acyltransferase</keyword>
<dbReference type="PANTHER" id="PTHR43072:SF23">
    <property type="entry name" value="UPF0039 PROTEIN C11D3.02C"/>
    <property type="match status" value="1"/>
</dbReference>
<dbReference type="Gene3D" id="3.40.630.30">
    <property type="match status" value="1"/>
</dbReference>
<dbReference type="PANTHER" id="PTHR43072">
    <property type="entry name" value="N-ACETYLTRANSFERASE"/>
    <property type="match status" value="1"/>
</dbReference>
<evidence type="ECO:0000259" key="3">
    <source>
        <dbReference type="PROSITE" id="PS51186"/>
    </source>
</evidence>
<evidence type="ECO:0000256" key="1">
    <source>
        <dbReference type="ARBA" id="ARBA00022679"/>
    </source>
</evidence>
<dbReference type="RefSeq" id="WP_263061214.1">
    <property type="nucleotide sequence ID" value="NZ_JAOUSE010000008.1"/>
</dbReference>
<dbReference type="Pfam" id="PF00583">
    <property type="entry name" value="Acetyltransf_1"/>
    <property type="match status" value="1"/>
</dbReference>
<dbReference type="InterPro" id="IPR016181">
    <property type="entry name" value="Acyl_CoA_acyltransferase"/>
</dbReference>
<reference evidence="4 5" key="1">
    <citation type="submission" date="2022-10" db="EMBL/GenBank/DDBJ databases">
        <title>Description of Fervidibacillus gen. nov. in the family Fervidibacillaceae fam. nov. with two species, Fervidibacillus albus sp. nov., and Fervidibacillus halotolerans sp. nov., isolated from tidal flat sediments.</title>
        <authorList>
            <person name="Kwon K.K."/>
            <person name="Yang S.-H."/>
        </authorList>
    </citation>
    <scope>NUCLEOTIDE SEQUENCE [LARGE SCALE GENOMIC DNA]</scope>
    <source>
        <strain evidence="4 5">DSM 23332</strain>
    </source>
</reference>
<name>A0ABT2WDN6_9BACI</name>
<protein>
    <submittedName>
        <fullName evidence="4">GNAT family N-acetyltransferase</fullName>
    </submittedName>
</protein>
<accession>A0ABT2WDN6</accession>
<organism evidence="4 5">
    <name type="scientific">Pallidibacillus thermolactis</name>
    <dbReference type="NCBI Taxonomy" id="251051"/>
    <lineage>
        <taxon>Bacteria</taxon>
        <taxon>Bacillati</taxon>
        <taxon>Bacillota</taxon>
        <taxon>Bacilli</taxon>
        <taxon>Bacillales</taxon>
        <taxon>Bacillaceae</taxon>
        <taxon>Pallidibacillus</taxon>
    </lineage>
</organism>
<evidence type="ECO:0000313" key="4">
    <source>
        <dbReference type="EMBL" id="MCU9593794.1"/>
    </source>
</evidence>
<keyword evidence="1" id="KW-0808">Transferase</keyword>
<dbReference type="SUPFAM" id="SSF55729">
    <property type="entry name" value="Acyl-CoA N-acyltransferases (Nat)"/>
    <property type="match status" value="1"/>
</dbReference>
<gene>
    <name evidence="4" type="ORF">OEV82_04925</name>
</gene>
<dbReference type="PROSITE" id="PS51186">
    <property type="entry name" value="GNAT"/>
    <property type="match status" value="1"/>
</dbReference>
<dbReference type="CDD" id="cd04301">
    <property type="entry name" value="NAT_SF"/>
    <property type="match status" value="1"/>
</dbReference>
<evidence type="ECO:0000313" key="5">
    <source>
        <dbReference type="Proteomes" id="UP001208656"/>
    </source>
</evidence>
<keyword evidence="5" id="KW-1185">Reference proteome</keyword>
<comment type="caution">
    <text evidence="4">The sequence shown here is derived from an EMBL/GenBank/DDBJ whole genome shotgun (WGS) entry which is preliminary data.</text>
</comment>
<proteinExistence type="predicted"/>
<evidence type="ECO:0000256" key="2">
    <source>
        <dbReference type="ARBA" id="ARBA00023315"/>
    </source>
</evidence>